<evidence type="ECO:0000313" key="2">
    <source>
        <dbReference type="EMBL" id="GAG53475.1"/>
    </source>
</evidence>
<gene>
    <name evidence="2" type="ORF">S01H1_76293</name>
</gene>
<name>X0YCA3_9ZZZZ</name>
<feature type="non-terminal residue" evidence="2">
    <location>
        <position position="110"/>
    </location>
</feature>
<sequence>MTATRLAISLLCLLALPFGCHTVSLDSEPSGAKVYVDGQYWGTTPCTHTWMLGQKMGGFTASMVLPGYDNSECPLMHRGGAIHPQESLLTSAPGGAQVYVDDVYVGNSPL</sequence>
<dbReference type="EMBL" id="BARS01051188">
    <property type="protein sequence ID" value="GAG53475.1"/>
    <property type="molecule type" value="Genomic_DNA"/>
</dbReference>
<dbReference type="AlphaFoldDB" id="X0YCA3"/>
<protein>
    <recommendedName>
        <fullName evidence="1">PEGA domain-containing protein</fullName>
    </recommendedName>
</protein>
<proteinExistence type="predicted"/>
<accession>X0YCA3</accession>
<dbReference type="Pfam" id="PF08308">
    <property type="entry name" value="PEGA"/>
    <property type="match status" value="1"/>
</dbReference>
<dbReference type="InterPro" id="IPR013229">
    <property type="entry name" value="PEGA"/>
</dbReference>
<evidence type="ECO:0000259" key="1">
    <source>
        <dbReference type="Pfam" id="PF08308"/>
    </source>
</evidence>
<feature type="domain" description="PEGA" evidence="1">
    <location>
        <begin position="22"/>
        <end position="54"/>
    </location>
</feature>
<comment type="caution">
    <text evidence="2">The sequence shown here is derived from an EMBL/GenBank/DDBJ whole genome shotgun (WGS) entry which is preliminary data.</text>
</comment>
<organism evidence="2">
    <name type="scientific">marine sediment metagenome</name>
    <dbReference type="NCBI Taxonomy" id="412755"/>
    <lineage>
        <taxon>unclassified sequences</taxon>
        <taxon>metagenomes</taxon>
        <taxon>ecological metagenomes</taxon>
    </lineage>
</organism>
<reference evidence="2" key="1">
    <citation type="journal article" date="2014" name="Front. Microbiol.">
        <title>High frequency of phylogenetically diverse reductive dehalogenase-homologous genes in deep subseafloor sedimentary metagenomes.</title>
        <authorList>
            <person name="Kawai M."/>
            <person name="Futagami T."/>
            <person name="Toyoda A."/>
            <person name="Takaki Y."/>
            <person name="Nishi S."/>
            <person name="Hori S."/>
            <person name="Arai W."/>
            <person name="Tsubouchi T."/>
            <person name="Morono Y."/>
            <person name="Uchiyama I."/>
            <person name="Ito T."/>
            <person name="Fujiyama A."/>
            <person name="Inagaki F."/>
            <person name="Takami H."/>
        </authorList>
    </citation>
    <scope>NUCLEOTIDE SEQUENCE</scope>
    <source>
        <strain evidence="2">Expedition CK06-06</strain>
    </source>
</reference>